<dbReference type="Proteomes" id="UP001066276">
    <property type="component" value="Chromosome 9"/>
</dbReference>
<organism evidence="1 2">
    <name type="scientific">Pleurodeles waltl</name>
    <name type="common">Iberian ribbed newt</name>
    <dbReference type="NCBI Taxonomy" id="8319"/>
    <lineage>
        <taxon>Eukaryota</taxon>
        <taxon>Metazoa</taxon>
        <taxon>Chordata</taxon>
        <taxon>Craniata</taxon>
        <taxon>Vertebrata</taxon>
        <taxon>Euteleostomi</taxon>
        <taxon>Amphibia</taxon>
        <taxon>Batrachia</taxon>
        <taxon>Caudata</taxon>
        <taxon>Salamandroidea</taxon>
        <taxon>Salamandridae</taxon>
        <taxon>Pleurodelinae</taxon>
        <taxon>Pleurodeles</taxon>
    </lineage>
</organism>
<proteinExistence type="predicted"/>
<comment type="caution">
    <text evidence="1">The sequence shown here is derived from an EMBL/GenBank/DDBJ whole genome shotgun (WGS) entry which is preliminary data.</text>
</comment>
<protein>
    <submittedName>
        <fullName evidence="1">Uncharacterized protein</fullName>
    </submittedName>
</protein>
<evidence type="ECO:0000313" key="2">
    <source>
        <dbReference type="Proteomes" id="UP001066276"/>
    </source>
</evidence>
<accession>A0AAV7N475</accession>
<reference evidence="1" key="1">
    <citation type="journal article" date="2022" name="bioRxiv">
        <title>Sequencing and chromosome-scale assembly of the giantPleurodeles waltlgenome.</title>
        <authorList>
            <person name="Brown T."/>
            <person name="Elewa A."/>
            <person name="Iarovenko S."/>
            <person name="Subramanian E."/>
            <person name="Araus A.J."/>
            <person name="Petzold A."/>
            <person name="Susuki M."/>
            <person name="Suzuki K.-i.T."/>
            <person name="Hayashi T."/>
            <person name="Toyoda A."/>
            <person name="Oliveira C."/>
            <person name="Osipova E."/>
            <person name="Leigh N.D."/>
            <person name="Simon A."/>
            <person name="Yun M.H."/>
        </authorList>
    </citation>
    <scope>NUCLEOTIDE SEQUENCE</scope>
    <source>
        <strain evidence="1">20211129_DDA</strain>
        <tissue evidence="1">Liver</tissue>
    </source>
</reference>
<sequence length="106" mass="12189">MKPEHLPEGQVNRAWTPPCATMMMAPEHTSQSERYLVLATKTLDDVGTHEPQPWPVLRLVHLHIGIIKERPKMKQESVHVPGRLRNSFYSEQFGTFRKLSDACDNL</sequence>
<dbReference type="EMBL" id="JANPWB010000013">
    <property type="protein sequence ID" value="KAJ1110817.1"/>
    <property type="molecule type" value="Genomic_DNA"/>
</dbReference>
<name>A0AAV7N475_PLEWA</name>
<keyword evidence="2" id="KW-1185">Reference proteome</keyword>
<gene>
    <name evidence="1" type="ORF">NDU88_008163</name>
</gene>
<evidence type="ECO:0000313" key="1">
    <source>
        <dbReference type="EMBL" id="KAJ1110817.1"/>
    </source>
</evidence>
<dbReference type="AlphaFoldDB" id="A0AAV7N475"/>